<evidence type="ECO:0000259" key="13">
    <source>
        <dbReference type="Pfam" id="PF11566"/>
    </source>
</evidence>
<evidence type="ECO:0000256" key="2">
    <source>
        <dbReference type="ARBA" id="ARBA00004496"/>
    </source>
</evidence>
<dbReference type="GO" id="GO:0004866">
    <property type="term" value="F:endopeptidase inhibitor activity"/>
    <property type="evidence" value="ECO:0007669"/>
    <property type="project" value="InterPro"/>
</dbReference>
<comment type="similarity">
    <text evidence="3">Belongs to the proteasome inhibitor PI31 family.</text>
</comment>
<keyword evidence="6" id="KW-0597">Phosphoprotein</keyword>
<dbReference type="Pfam" id="PF08577">
    <property type="entry name" value="PI31_Prot_C"/>
    <property type="match status" value="1"/>
</dbReference>
<name>A0A4Q4STU9_9PEZI</name>
<dbReference type="AlphaFoldDB" id="A0A4Q4STU9"/>
<dbReference type="GO" id="GO:0005783">
    <property type="term" value="C:endoplasmic reticulum"/>
    <property type="evidence" value="ECO:0007669"/>
    <property type="project" value="UniProtKB-SubCell"/>
</dbReference>
<protein>
    <submittedName>
        <fullName evidence="14">Uncharacterized protein</fullName>
    </submittedName>
</protein>
<evidence type="ECO:0000313" key="14">
    <source>
        <dbReference type="EMBL" id="RYO73902.1"/>
    </source>
</evidence>
<dbReference type="InterPro" id="IPR045128">
    <property type="entry name" value="PI31-like"/>
</dbReference>
<evidence type="ECO:0000256" key="7">
    <source>
        <dbReference type="ARBA" id="ARBA00022824"/>
    </source>
</evidence>
<evidence type="ECO:0000256" key="6">
    <source>
        <dbReference type="ARBA" id="ARBA00022553"/>
    </source>
</evidence>
<keyword evidence="8" id="KW-0647">Proteasome</keyword>
<evidence type="ECO:0000256" key="9">
    <source>
        <dbReference type="ARBA" id="ARBA00022990"/>
    </source>
</evidence>
<keyword evidence="7" id="KW-0256">Endoplasmic reticulum</keyword>
<keyword evidence="9" id="KW-0007">Acetylation</keyword>
<reference evidence="14 15" key="1">
    <citation type="submission" date="2018-06" db="EMBL/GenBank/DDBJ databases">
        <title>Complete Genomes of Monosporascus.</title>
        <authorList>
            <person name="Robinson A.J."/>
            <person name="Natvig D.O."/>
        </authorList>
    </citation>
    <scope>NUCLEOTIDE SEQUENCE [LARGE SCALE GENOMIC DNA]</scope>
    <source>
        <strain evidence="14 15">CBS 110550</strain>
    </source>
</reference>
<dbReference type="EMBL" id="QJNU01001602">
    <property type="protein sequence ID" value="RYO73902.1"/>
    <property type="molecule type" value="Genomic_DNA"/>
</dbReference>
<proteinExistence type="inferred from homology"/>
<feature type="compositionally biased region" description="Basic and acidic residues" evidence="11">
    <location>
        <begin position="329"/>
        <end position="342"/>
    </location>
</feature>
<dbReference type="GO" id="GO:0000502">
    <property type="term" value="C:proteasome complex"/>
    <property type="evidence" value="ECO:0007669"/>
    <property type="project" value="UniProtKB-KW"/>
</dbReference>
<feature type="region of interest" description="Disordered" evidence="11">
    <location>
        <begin position="56"/>
        <end position="130"/>
    </location>
</feature>
<dbReference type="GO" id="GO:0043161">
    <property type="term" value="P:proteasome-mediated ubiquitin-dependent protein catabolic process"/>
    <property type="evidence" value="ECO:0007669"/>
    <property type="project" value="InterPro"/>
</dbReference>
<evidence type="ECO:0000256" key="4">
    <source>
        <dbReference type="ARBA" id="ARBA00022481"/>
    </source>
</evidence>
<dbReference type="Pfam" id="PF11566">
    <property type="entry name" value="PI31_Prot_N"/>
    <property type="match status" value="1"/>
</dbReference>
<evidence type="ECO:0000256" key="10">
    <source>
        <dbReference type="ARBA" id="ARBA00024805"/>
    </source>
</evidence>
<feature type="compositionally biased region" description="Pro residues" evidence="11">
    <location>
        <begin position="367"/>
        <end position="386"/>
    </location>
</feature>
<organism evidence="14 15">
    <name type="scientific">Monosporascus ibericus</name>
    <dbReference type="NCBI Taxonomy" id="155417"/>
    <lineage>
        <taxon>Eukaryota</taxon>
        <taxon>Fungi</taxon>
        <taxon>Dikarya</taxon>
        <taxon>Ascomycota</taxon>
        <taxon>Pezizomycotina</taxon>
        <taxon>Sordariomycetes</taxon>
        <taxon>Xylariomycetidae</taxon>
        <taxon>Xylariales</taxon>
        <taxon>Xylariales incertae sedis</taxon>
        <taxon>Monosporascus</taxon>
    </lineage>
</organism>
<comment type="function">
    <text evidence="10">Plays an important role in control of proteasome function. Inhibits the hydrolysis of protein and peptide substrates by the 20S proteasome. Also inhibits the activation of the proteasome by the proteasome regulatory proteins PA700 and PA28.</text>
</comment>
<feature type="compositionally biased region" description="Acidic residues" evidence="11">
    <location>
        <begin position="69"/>
        <end position="115"/>
    </location>
</feature>
<gene>
    <name evidence="14" type="ORF">DL764_011034</name>
</gene>
<dbReference type="Proteomes" id="UP000293360">
    <property type="component" value="Unassembled WGS sequence"/>
</dbReference>
<accession>A0A4Q4STU9</accession>
<evidence type="ECO:0000256" key="5">
    <source>
        <dbReference type="ARBA" id="ARBA00022490"/>
    </source>
</evidence>
<evidence type="ECO:0000256" key="11">
    <source>
        <dbReference type="SAM" id="MobiDB-lite"/>
    </source>
</evidence>
<evidence type="ECO:0000256" key="1">
    <source>
        <dbReference type="ARBA" id="ARBA00004240"/>
    </source>
</evidence>
<evidence type="ECO:0000313" key="15">
    <source>
        <dbReference type="Proteomes" id="UP000293360"/>
    </source>
</evidence>
<evidence type="ECO:0000256" key="3">
    <source>
        <dbReference type="ARBA" id="ARBA00006405"/>
    </source>
</evidence>
<dbReference type="PANTHER" id="PTHR13266:SF1">
    <property type="entry name" value="PROTEASOME INHIBITOR PI31 SUBUNIT"/>
    <property type="match status" value="1"/>
</dbReference>
<dbReference type="GO" id="GO:0070628">
    <property type="term" value="F:proteasome binding"/>
    <property type="evidence" value="ECO:0007669"/>
    <property type="project" value="InterPro"/>
</dbReference>
<dbReference type="PANTHER" id="PTHR13266">
    <property type="entry name" value="PROTEASOME INHIBITOR"/>
    <property type="match status" value="1"/>
</dbReference>
<keyword evidence="5" id="KW-0963">Cytoplasm</keyword>
<sequence>MARARGRRGLCRTGVEWSQYDRVSPDEACALCELRPLIFGGGLTAETCDEAAREEPIADFRGRGSSDSGVEDDGAGGVEEDGVEGDEDSDEGASLESEEEVYDEDGDDDDGEDGGAEVKNPIDTMSTNPLSPTALLQRMADALPTHAHGDTTSDLSSSHEAIALFTHACMVALDFRLLGFDEDKIEEALCHELAPRLPPNWNASFNTYAFVYAHQQSALRFVIRVDRMGGKAEIRGLAVQDERIARLEVTIRDFVSNAALPVRITPASENDNNAGGGPEEDRSDLRRKLRDVMISESRIADLAALIKVNIVQKLLPSLQKEGYEEESPDDRAARGDADDFARRPPRQPTMPGLLPRPAQPFPFHDPLNPPPPRNPVPAGDFPPPGFEDPYDINRPPRGSGGGGIPQPGRTPFGNIGEDDLNPPPLGPHDPLRPGADRWGGGLPRPGGGRGMHPTFDDPLFGGPGGGAGGDDFDPQVPPGARYDPLGPGGLPRRGGRGPGGNGDWSFGGGGGGGGFGGGFI</sequence>
<evidence type="ECO:0000259" key="12">
    <source>
        <dbReference type="Pfam" id="PF08577"/>
    </source>
</evidence>
<keyword evidence="4" id="KW-0488">Methylation</keyword>
<dbReference type="STRING" id="155417.A0A4Q4STU9"/>
<feature type="region of interest" description="Disordered" evidence="11">
    <location>
        <begin position="320"/>
        <end position="520"/>
    </location>
</feature>
<feature type="compositionally biased region" description="Gly residues" evidence="11">
    <location>
        <begin position="486"/>
        <end position="520"/>
    </location>
</feature>
<feature type="compositionally biased region" description="Gly residues" evidence="11">
    <location>
        <begin position="437"/>
        <end position="450"/>
    </location>
</feature>
<evidence type="ECO:0000256" key="8">
    <source>
        <dbReference type="ARBA" id="ARBA00022942"/>
    </source>
</evidence>
<comment type="subcellular location">
    <subcellularLocation>
        <location evidence="2">Cytoplasm</location>
    </subcellularLocation>
    <subcellularLocation>
        <location evidence="1">Endoplasmic reticulum</location>
    </subcellularLocation>
</comment>
<dbReference type="Gene3D" id="3.40.1000.30">
    <property type="match status" value="1"/>
</dbReference>
<dbReference type="InterPro" id="IPR013886">
    <property type="entry name" value="PI31_Prot_C"/>
</dbReference>
<feature type="domain" description="PI31 proteasome regulator N-terminal" evidence="13">
    <location>
        <begin position="151"/>
        <end position="321"/>
    </location>
</feature>
<feature type="domain" description="PI31 proteasome regulator C-terminal" evidence="12">
    <location>
        <begin position="415"/>
        <end position="487"/>
    </location>
</feature>
<dbReference type="InterPro" id="IPR021625">
    <property type="entry name" value="PI31_Prot_N"/>
</dbReference>
<dbReference type="OrthoDB" id="68090at2759"/>
<keyword evidence="15" id="KW-1185">Reference proteome</keyword>
<comment type="caution">
    <text evidence="14">The sequence shown here is derived from an EMBL/GenBank/DDBJ whole genome shotgun (WGS) entry which is preliminary data.</text>
</comment>